<keyword evidence="1" id="KW-0472">Membrane</keyword>
<dbReference type="EMBL" id="LDTE01000219">
    <property type="protein sequence ID" value="KTT92295.1"/>
    <property type="molecule type" value="Genomic_DNA"/>
</dbReference>
<organism evidence="3 4">
    <name type="scientific">Sphingomonas sanguinis</name>
    <dbReference type="NCBI Taxonomy" id="33051"/>
    <lineage>
        <taxon>Bacteria</taxon>
        <taxon>Pseudomonadati</taxon>
        <taxon>Pseudomonadota</taxon>
        <taxon>Alphaproteobacteria</taxon>
        <taxon>Sphingomonadales</taxon>
        <taxon>Sphingomonadaceae</taxon>
        <taxon>Sphingomonas</taxon>
    </lineage>
</organism>
<dbReference type="OrthoDB" id="9811720at2"/>
<dbReference type="PANTHER" id="PTHR33741:SF5">
    <property type="entry name" value="TRANSMEMBRANE PROTEIN DDB_G0269096-RELATED"/>
    <property type="match status" value="1"/>
</dbReference>
<evidence type="ECO:0000256" key="1">
    <source>
        <dbReference type="SAM" id="Phobius"/>
    </source>
</evidence>
<evidence type="ECO:0000313" key="4">
    <source>
        <dbReference type="Proteomes" id="UP000074072"/>
    </source>
</evidence>
<dbReference type="InterPro" id="IPR058581">
    <property type="entry name" value="TM_HPP"/>
</dbReference>
<feature type="non-terminal residue" evidence="3">
    <location>
        <position position="184"/>
    </location>
</feature>
<name>A0A147IJ06_9SPHN</name>
<evidence type="ECO:0000313" key="3">
    <source>
        <dbReference type="EMBL" id="KTT92295.1"/>
    </source>
</evidence>
<keyword evidence="1" id="KW-0812">Transmembrane</keyword>
<keyword evidence="1" id="KW-1133">Transmembrane helix</keyword>
<evidence type="ECO:0000259" key="2">
    <source>
        <dbReference type="Pfam" id="PF04982"/>
    </source>
</evidence>
<feature type="transmembrane region" description="Helical" evidence="1">
    <location>
        <begin position="131"/>
        <end position="158"/>
    </location>
</feature>
<dbReference type="RefSeq" id="WP_058753738.1">
    <property type="nucleotide sequence ID" value="NZ_LDTE01000219.1"/>
</dbReference>
<dbReference type="AlphaFoldDB" id="A0A147IJ06"/>
<protein>
    <submittedName>
        <fullName evidence="3">Membrane protein</fullName>
    </submittedName>
</protein>
<reference evidence="3 4" key="1">
    <citation type="journal article" date="2016" name="Front. Microbiol.">
        <title>Genomic Resource of Rice Seed Associated Bacteria.</title>
        <authorList>
            <person name="Midha S."/>
            <person name="Bansal K."/>
            <person name="Sharma S."/>
            <person name="Kumar N."/>
            <person name="Patil P.P."/>
            <person name="Chaudhry V."/>
            <person name="Patil P.B."/>
        </authorList>
    </citation>
    <scope>NUCLEOTIDE SEQUENCE [LARGE SCALE GENOMIC DNA]</scope>
    <source>
        <strain evidence="3 4">SB4</strain>
    </source>
</reference>
<gene>
    <name evidence="3" type="ORF">SB4_18815</name>
</gene>
<dbReference type="Pfam" id="PF04982">
    <property type="entry name" value="TM_HPP"/>
    <property type="match status" value="1"/>
</dbReference>
<dbReference type="InterPro" id="IPR007065">
    <property type="entry name" value="HPP"/>
</dbReference>
<sequence>MSFFKPLLAGATLPGRLIACVGAVIGIALTIIVCGGLPPLGPDLPIIVAPLGASAVLVFAVPASPLARPWSVVGGNVLSTLVGVAAFQAIPSLPLAAGCAVGGAILVMSLARCLHPPGGAAALTAVIGSQGIHAAGFAFAFAPVAINSIALVAIGMAFHRATGRSYPHEPALVPPVPSPALIGP</sequence>
<feature type="transmembrane region" description="Helical" evidence="1">
    <location>
        <begin position="15"/>
        <end position="37"/>
    </location>
</feature>
<proteinExistence type="predicted"/>
<feature type="transmembrane region" description="Helical" evidence="1">
    <location>
        <begin position="44"/>
        <end position="63"/>
    </location>
</feature>
<dbReference type="PANTHER" id="PTHR33741">
    <property type="entry name" value="TRANSMEMBRANE PROTEIN DDB_G0269096-RELATED"/>
    <property type="match status" value="1"/>
</dbReference>
<accession>A0A147IJ06</accession>
<feature type="domain" description="HPP transmembrane region" evidence="2">
    <location>
        <begin position="15"/>
        <end position="167"/>
    </location>
</feature>
<comment type="caution">
    <text evidence="3">The sequence shown here is derived from an EMBL/GenBank/DDBJ whole genome shotgun (WGS) entry which is preliminary data.</text>
</comment>
<dbReference type="Proteomes" id="UP000074072">
    <property type="component" value="Unassembled WGS sequence"/>
</dbReference>